<feature type="site" description="Raises pKa of active site His" evidence="4">
    <location>
        <position position="141"/>
    </location>
</feature>
<feature type="binding site" evidence="4">
    <location>
        <begin position="88"/>
        <end position="91"/>
    </location>
    <ligand>
        <name>(6R)-10-formyltetrahydrofolate</name>
        <dbReference type="ChEBI" id="CHEBI:195366"/>
    </ligand>
</feature>
<dbReference type="STRING" id="749222.Nitsa_0246"/>
<dbReference type="CDD" id="cd08645">
    <property type="entry name" value="FMT_core_GART"/>
    <property type="match status" value="1"/>
</dbReference>
<proteinExistence type="inferred from homology"/>
<dbReference type="Gene3D" id="3.40.50.170">
    <property type="entry name" value="Formyl transferase, N-terminal domain"/>
    <property type="match status" value="1"/>
</dbReference>
<dbReference type="EC" id="2.1.2.2" evidence="4"/>
<comment type="pathway">
    <text evidence="1 4">Purine metabolism; IMP biosynthesis via de novo pathway; N(2)-formyl-N(1)-(5-phospho-D-ribosyl)glycinamide from N(1)-(5-phospho-D-ribosyl)glycinamide (10-formyl THF route): step 1/1.</text>
</comment>
<dbReference type="PANTHER" id="PTHR43369:SF2">
    <property type="entry name" value="PHOSPHORIBOSYLGLYCINAMIDE FORMYLTRANSFERASE"/>
    <property type="match status" value="1"/>
</dbReference>
<gene>
    <name evidence="4" type="primary">purN</name>
    <name evidence="6" type="ordered locus">Nitsa_0246</name>
</gene>
<evidence type="ECO:0000256" key="2">
    <source>
        <dbReference type="ARBA" id="ARBA00022679"/>
    </source>
</evidence>
<feature type="domain" description="Formyl transferase N-terminal" evidence="5">
    <location>
        <begin position="2"/>
        <end position="178"/>
    </location>
</feature>
<comment type="similarity">
    <text evidence="4">Belongs to the GART family.</text>
</comment>
<feature type="active site" description="Proton donor" evidence="4">
    <location>
        <position position="105"/>
    </location>
</feature>
<dbReference type="InterPro" id="IPR002376">
    <property type="entry name" value="Formyl_transf_N"/>
</dbReference>
<dbReference type="GO" id="GO:0006189">
    <property type="term" value="P:'de novo' IMP biosynthetic process"/>
    <property type="evidence" value="ECO:0007669"/>
    <property type="project" value="UniProtKB-UniRule"/>
</dbReference>
<dbReference type="GO" id="GO:0005737">
    <property type="term" value="C:cytoplasm"/>
    <property type="evidence" value="ECO:0007669"/>
    <property type="project" value="TreeGrafter"/>
</dbReference>
<evidence type="ECO:0000259" key="5">
    <source>
        <dbReference type="Pfam" id="PF00551"/>
    </source>
</evidence>
<feature type="binding site" evidence="4">
    <location>
        <position position="63"/>
    </location>
    <ligand>
        <name>(6R)-10-formyltetrahydrofolate</name>
        <dbReference type="ChEBI" id="CHEBI:195366"/>
    </ligand>
</feature>
<dbReference type="InterPro" id="IPR036477">
    <property type="entry name" value="Formyl_transf_N_sf"/>
</dbReference>
<comment type="function">
    <text evidence="4">Catalyzes the transfer of a formyl group from 10-formyltetrahydrofolate to 5-phospho-ribosyl-glycinamide (GAR), producing 5-phospho-ribosyl-N-formylglycinamide (FGAR) and tetrahydrofolate.</text>
</comment>
<dbReference type="Pfam" id="PF00551">
    <property type="entry name" value="Formyl_trans_N"/>
    <property type="match status" value="1"/>
</dbReference>
<dbReference type="HAMAP" id="MF_01930">
    <property type="entry name" value="PurN"/>
    <property type="match status" value="1"/>
</dbReference>
<evidence type="ECO:0000256" key="4">
    <source>
        <dbReference type="HAMAP-Rule" id="MF_01930"/>
    </source>
</evidence>
<name>E6WZ68_NITSE</name>
<keyword evidence="3 4" id="KW-0658">Purine biosynthesis</keyword>
<dbReference type="HOGENOM" id="CLU_038395_1_3_7"/>
<feature type="binding site" evidence="4">
    <location>
        <begin position="12"/>
        <end position="14"/>
    </location>
    <ligand>
        <name>N(1)-(5-phospho-beta-D-ribosyl)glycinamide</name>
        <dbReference type="ChEBI" id="CHEBI:143788"/>
    </ligand>
</feature>
<evidence type="ECO:0000256" key="3">
    <source>
        <dbReference type="ARBA" id="ARBA00022755"/>
    </source>
</evidence>
<dbReference type="Proteomes" id="UP000008633">
    <property type="component" value="Chromosome"/>
</dbReference>
<sequence length="185" mass="21033">MKRIVVLFSGAGSNLAYILKHLHGKEVEVAAAITNNPEAGGIAIAESYGVPVEVMDHRKFPDRESFDRELVKRIEKYEPDLTVLAGFMRILTPEFTEKVRAINLHPSLLPRHRGLDAIRKSWEDEHPEGGVTVHWVNEELDGGEPILQYELEKEGFESFEEYDEAIRRIEKEALTEAIREVLNGD</sequence>
<organism evidence="6 7">
    <name type="scientific">Nitratifractor salsuginis (strain DSM 16511 / JCM 12458 / E9I37-1)</name>
    <dbReference type="NCBI Taxonomy" id="749222"/>
    <lineage>
        <taxon>Bacteria</taxon>
        <taxon>Pseudomonadati</taxon>
        <taxon>Campylobacterota</taxon>
        <taxon>Epsilonproteobacteria</taxon>
        <taxon>Campylobacterales</taxon>
        <taxon>Sulfurovaceae</taxon>
        <taxon>Nitratifractor</taxon>
    </lineage>
</organism>
<comment type="catalytic activity">
    <reaction evidence="4">
        <text>N(1)-(5-phospho-beta-D-ribosyl)glycinamide + (6R)-10-formyltetrahydrofolate = N(2)-formyl-N(1)-(5-phospho-beta-D-ribosyl)glycinamide + (6S)-5,6,7,8-tetrahydrofolate + H(+)</text>
        <dbReference type="Rhea" id="RHEA:15053"/>
        <dbReference type="ChEBI" id="CHEBI:15378"/>
        <dbReference type="ChEBI" id="CHEBI:57453"/>
        <dbReference type="ChEBI" id="CHEBI:143788"/>
        <dbReference type="ChEBI" id="CHEBI:147286"/>
        <dbReference type="ChEBI" id="CHEBI:195366"/>
        <dbReference type="EC" id="2.1.2.2"/>
    </reaction>
</comment>
<dbReference type="AlphaFoldDB" id="E6WZ68"/>
<keyword evidence="2 4" id="KW-0808">Transferase</keyword>
<dbReference type="EMBL" id="CP002452">
    <property type="protein sequence ID" value="ADV45518.1"/>
    <property type="molecule type" value="Genomic_DNA"/>
</dbReference>
<reference evidence="6 7" key="1">
    <citation type="journal article" date="2011" name="Stand. Genomic Sci.">
        <title>Complete genome sequence of Nitratifractor salsuginis type strain (E9I37-1).</title>
        <authorList>
            <person name="Anderson I."/>
            <person name="Sikorski J."/>
            <person name="Zeytun A."/>
            <person name="Nolan M."/>
            <person name="Lapidus A."/>
            <person name="Lucas S."/>
            <person name="Hammon N."/>
            <person name="Deshpande S."/>
            <person name="Cheng J.F."/>
            <person name="Tapia R."/>
            <person name="Han C."/>
            <person name="Goodwin L."/>
            <person name="Pitluck S."/>
            <person name="Liolios K."/>
            <person name="Pagani I."/>
            <person name="Ivanova N."/>
            <person name="Huntemann M."/>
            <person name="Mavromatis K."/>
            <person name="Ovchinikova G."/>
            <person name="Pati A."/>
            <person name="Chen A."/>
            <person name="Palaniappan K."/>
            <person name="Land M."/>
            <person name="Hauser L."/>
            <person name="Brambilla E.M."/>
            <person name="Ngatchou-Djao O.D."/>
            <person name="Rohde M."/>
            <person name="Tindall B.J."/>
            <person name="Goker M."/>
            <person name="Detter J.C."/>
            <person name="Woyke T."/>
            <person name="Bristow J."/>
            <person name="Eisen J.A."/>
            <person name="Markowitz V."/>
            <person name="Hugenholtz P."/>
            <person name="Klenk H.P."/>
            <person name="Kyrpides N.C."/>
        </authorList>
    </citation>
    <scope>NUCLEOTIDE SEQUENCE [LARGE SCALE GENOMIC DNA]</scope>
    <source>
        <strain evidence="7">DSM 16511 / JCM 12458 / E9I37-1</strain>
    </source>
</reference>
<protein>
    <recommendedName>
        <fullName evidence="4">Phosphoribosylglycinamide formyltransferase</fullName>
        <ecNumber evidence="4">2.1.2.2</ecNumber>
    </recommendedName>
    <alternativeName>
        <fullName evidence="4">5'-phosphoribosylglycinamide transformylase</fullName>
    </alternativeName>
    <alternativeName>
        <fullName evidence="4">GAR transformylase</fullName>
        <shortName evidence="4">GART</shortName>
    </alternativeName>
</protein>
<reference evidence="7" key="2">
    <citation type="submission" date="2011-01" db="EMBL/GenBank/DDBJ databases">
        <title>The complete genome of Nitratifractor salsuginis DSM 16511.</title>
        <authorList>
            <consortium name="US DOE Joint Genome Institute (JGI-PGF)"/>
            <person name="Lucas S."/>
            <person name="Copeland A."/>
            <person name="Lapidus A."/>
            <person name="Bruce D."/>
            <person name="Goodwin L."/>
            <person name="Pitluck S."/>
            <person name="Kyrpides N."/>
            <person name="Mavromatis K."/>
            <person name="Ivanova N."/>
            <person name="Mikhailova N."/>
            <person name="Zeytun A."/>
            <person name="Detter J.C."/>
            <person name="Tapia R."/>
            <person name="Han C."/>
            <person name="Land M."/>
            <person name="Hauser L."/>
            <person name="Markowitz V."/>
            <person name="Cheng J.-F."/>
            <person name="Hugenholtz P."/>
            <person name="Woyke T."/>
            <person name="Wu D."/>
            <person name="Tindall B."/>
            <person name="Schuetze A."/>
            <person name="Brambilla E."/>
            <person name="Klenk H.-P."/>
            <person name="Eisen J.A."/>
        </authorList>
    </citation>
    <scope>NUCLEOTIDE SEQUENCE [LARGE SCALE GENOMIC DNA]</scope>
    <source>
        <strain evidence="7">DSM 16511 / JCM 12458 / E9I37-1</strain>
    </source>
</reference>
<evidence type="ECO:0000256" key="1">
    <source>
        <dbReference type="ARBA" id="ARBA00005054"/>
    </source>
</evidence>
<keyword evidence="7" id="KW-1185">Reference proteome</keyword>
<accession>E6WZ68</accession>
<feature type="binding site" evidence="4">
    <location>
        <position position="103"/>
    </location>
    <ligand>
        <name>(6R)-10-formyltetrahydrofolate</name>
        <dbReference type="ChEBI" id="CHEBI:195366"/>
    </ligand>
</feature>
<dbReference type="PANTHER" id="PTHR43369">
    <property type="entry name" value="PHOSPHORIBOSYLGLYCINAMIDE FORMYLTRANSFERASE"/>
    <property type="match status" value="1"/>
</dbReference>
<dbReference type="OrthoDB" id="9806170at2"/>
<dbReference type="KEGG" id="nsa:Nitsa_0246"/>
<dbReference type="InterPro" id="IPR004607">
    <property type="entry name" value="GART"/>
</dbReference>
<dbReference type="RefSeq" id="WP_013553215.1">
    <property type="nucleotide sequence ID" value="NC_014935.1"/>
</dbReference>
<evidence type="ECO:0000313" key="6">
    <source>
        <dbReference type="EMBL" id="ADV45518.1"/>
    </source>
</evidence>
<dbReference type="eggNOG" id="COG0299">
    <property type="taxonomic scope" value="Bacteria"/>
</dbReference>
<dbReference type="SUPFAM" id="SSF53328">
    <property type="entry name" value="Formyltransferase"/>
    <property type="match status" value="1"/>
</dbReference>
<evidence type="ECO:0000313" key="7">
    <source>
        <dbReference type="Proteomes" id="UP000008633"/>
    </source>
</evidence>
<dbReference type="NCBIfam" id="TIGR00639">
    <property type="entry name" value="PurN"/>
    <property type="match status" value="1"/>
</dbReference>
<dbReference type="UniPathway" id="UPA00074">
    <property type="reaction ID" value="UER00126"/>
</dbReference>
<dbReference type="GO" id="GO:0004644">
    <property type="term" value="F:phosphoribosylglycinamide formyltransferase activity"/>
    <property type="evidence" value="ECO:0007669"/>
    <property type="project" value="UniProtKB-UniRule"/>
</dbReference>